<sequence>MIKGLDFRRLRRWELALAAFAVSAPFLLPAVAPGAPSFIRPAMAESIEKPDVSRVVSVGGAITEIIYALGEESRLVGRDSTSTYPEAANKLPDVGYMRQLAPEGIIAVNPTAIVAVEGSGPPEALAILKEANIAFTSVPETFDKDSISAKIRSVGTFLNVPDKAEALAKSVEADLAAAIADGAKRPEGERKRVLFVLSTQGGKIMASGSGTAANGIIELSGAVNAAGKFPGYKALTDEAIIEAKPDVILMMDRGGEHSAKADELFALPSLSLTPAATTKALIRMDGLHLLGFGPRTAGAIRELNAAIYGKKANASQ</sequence>
<dbReference type="CDD" id="cd01149">
    <property type="entry name" value="HutB"/>
    <property type="match status" value="1"/>
</dbReference>
<dbReference type="EMBL" id="JABWDU010000002">
    <property type="protein sequence ID" value="NVD39604.1"/>
    <property type="molecule type" value="Genomic_DNA"/>
</dbReference>
<comment type="caution">
    <text evidence="2">The sequence shown here is derived from an EMBL/GenBank/DDBJ whole genome shotgun (WGS) entry which is preliminary data.</text>
</comment>
<evidence type="ECO:0000259" key="1">
    <source>
        <dbReference type="PROSITE" id="PS50983"/>
    </source>
</evidence>
<evidence type="ECO:0000313" key="2">
    <source>
        <dbReference type="EMBL" id="NVD39604.1"/>
    </source>
</evidence>
<dbReference type="RefSeq" id="WP_176353112.1">
    <property type="nucleotide sequence ID" value="NZ_JABWDU010000002.1"/>
</dbReference>
<dbReference type="PANTHER" id="PTHR30535:SF4">
    <property type="entry name" value="HEMIN-BINDING PERIPLASMIC PROTEIN HMUT"/>
    <property type="match status" value="1"/>
</dbReference>
<dbReference type="AlphaFoldDB" id="A0A7Y6Q5S1"/>
<proteinExistence type="predicted"/>
<accession>A0A7Y6Q5S1</accession>
<dbReference type="Proteomes" id="UP000520198">
    <property type="component" value="Unassembled WGS sequence"/>
</dbReference>
<dbReference type="SUPFAM" id="SSF53807">
    <property type="entry name" value="Helical backbone' metal receptor"/>
    <property type="match status" value="1"/>
</dbReference>
<dbReference type="InterPro" id="IPR050902">
    <property type="entry name" value="ABC_Transporter_SBP"/>
</dbReference>
<reference evidence="2 3" key="1">
    <citation type="submission" date="2020-06" db="EMBL/GenBank/DDBJ databases">
        <authorList>
            <person name="Grouzdev D.S."/>
        </authorList>
    </citation>
    <scope>NUCLEOTIDE SEQUENCE [LARGE SCALE GENOMIC DNA]</scope>
    <source>
        <strain evidence="2 3">HO-A22</strain>
    </source>
</reference>
<dbReference type="Gene3D" id="3.40.50.1980">
    <property type="entry name" value="Nitrogenase molybdenum iron protein domain"/>
    <property type="match status" value="2"/>
</dbReference>
<keyword evidence="3" id="KW-1185">Reference proteome</keyword>
<dbReference type="Pfam" id="PF01497">
    <property type="entry name" value="Peripla_BP_2"/>
    <property type="match status" value="1"/>
</dbReference>
<organism evidence="2 3">
    <name type="scientific">Ensifer oleiphilus</name>
    <dbReference type="NCBI Taxonomy" id="2742698"/>
    <lineage>
        <taxon>Bacteria</taxon>
        <taxon>Pseudomonadati</taxon>
        <taxon>Pseudomonadota</taxon>
        <taxon>Alphaproteobacteria</taxon>
        <taxon>Hyphomicrobiales</taxon>
        <taxon>Rhizobiaceae</taxon>
        <taxon>Sinorhizobium/Ensifer group</taxon>
        <taxon>Ensifer</taxon>
    </lineage>
</organism>
<gene>
    <name evidence="2" type="ORF">HT585_12105</name>
</gene>
<feature type="domain" description="Fe/B12 periplasmic-binding" evidence="1">
    <location>
        <begin position="54"/>
        <end position="311"/>
    </location>
</feature>
<dbReference type="PROSITE" id="PS50983">
    <property type="entry name" value="FE_B12_PBP"/>
    <property type="match status" value="1"/>
</dbReference>
<evidence type="ECO:0000313" key="3">
    <source>
        <dbReference type="Proteomes" id="UP000520198"/>
    </source>
</evidence>
<dbReference type="InterPro" id="IPR002491">
    <property type="entry name" value="ABC_transptr_periplasmic_BD"/>
</dbReference>
<name>A0A7Y6Q5S1_9HYPH</name>
<protein>
    <submittedName>
        <fullName evidence="2">Hemin ABC transporter substrate-binding protein</fullName>
    </submittedName>
</protein>
<dbReference type="PANTHER" id="PTHR30535">
    <property type="entry name" value="VITAMIN B12-BINDING PROTEIN"/>
    <property type="match status" value="1"/>
</dbReference>